<accession>A0A0E9P6N6</accession>
<organism evidence="1">
    <name type="scientific">Anguilla anguilla</name>
    <name type="common">European freshwater eel</name>
    <name type="synonym">Muraena anguilla</name>
    <dbReference type="NCBI Taxonomy" id="7936"/>
    <lineage>
        <taxon>Eukaryota</taxon>
        <taxon>Metazoa</taxon>
        <taxon>Chordata</taxon>
        <taxon>Craniata</taxon>
        <taxon>Vertebrata</taxon>
        <taxon>Euteleostomi</taxon>
        <taxon>Actinopterygii</taxon>
        <taxon>Neopterygii</taxon>
        <taxon>Teleostei</taxon>
        <taxon>Anguilliformes</taxon>
        <taxon>Anguillidae</taxon>
        <taxon>Anguilla</taxon>
    </lineage>
</organism>
<reference evidence="1" key="2">
    <citation type="journal article" date="2015" name="Fish Shellfish Immunol.">
        <title>Early steps in the European eel (Anguilla anguilla)-Vibrio vulnificus interaction in the gills: Role of the RtxA13 toxin.</title>
        <authorList>
            <person name="Callol A."/>
            <person name="Pajuelo D."/>
            <person name="Ebbesson L."/>
            <person name="Teles M."/>
            <person name="MacKenzie S."/>
            <person name="Amaro C."/>
        </authorList>
    </citation>
    <scope>NUCLEOTIDE SEQUENCE</scope>
</reference>
<protein>
    <submittedName>
        <fullName evidence="1">Uncharacterized protein</fullName>
    </submittedName>
</protein>
<name>A0A0E9P6N6_ANGAN</name>
<reference evidence="1" key="1">
    <citation type="submission" date="2014-11" db="EMBL/GenBank/DDBJ databases">
        <authorList>
            <person name="Amaro Gonzalez C."/>
        </authorList>
    </citation>
    <scope>NUCLEOTIDE SEQUENCE</scope>
</reference>
<dbReference type="AlphaFoldDB" id="A0A0E9P6N6"/>
<proteinExistence type="predicted"/>
<evidence type="ECO:0000313" key="1">
    <source>
        <dbReference type="EMBL" id="JAH00189.1"/>
    </source>
</evidence>
<sequence length="35" mass="3891">MVLFSPSCCNKPGAYISPFSLGTRKSRLYHENTGK</sequence>
<dbReference type="EMBL" id="GBXM01108388">
    <property type="protein sequence ID" value="JAH00189.1"/>
    <property type="molecule type" value="Transcribed_RNA"/>
</dbReference>